<evidence type="ECO:0000256" key="1">
    <source>
        <dbReference type="SAM" id="SignalP"/>
    </source>
</evidence>
<feature type="signal peptide" evidence="1">
    <location>
        <begin position="1"/>
        <end position="24"/>
    </location>
</feature>
<dbReference type="AlphaFoldDB" id="A0A1J9SEM0"/>
<comment type="caution">
    <text evidence="2">The sequence shown here is derived from an EMBL/GenBank/DDBJ whole genome shotgun (WGS) entry which is preliminary data.</text>
</comment>
<feature type="chain" id="PRO_5012091687" evidence="1">
    <location>
        <begin position="25"/>
        <end position="169"/>
    </location>
</feature>
<evidence type="ECO:0000313" key="3">
    <source>
        <dbReference type="Proteomes" id="UP000183809"/>
    </source>
</evidence>
<dbReference type="EMBL" id="MNUE01000003">
    <property type="protein sequence ID" value="OJD38855.1"/>
    <property type="molecule type" value="Genomic_DNA"/>
</dbReference>
<keyword evidence="3" id="KW-1185">Reference proteome</keyword>
<protein>
    <submittedName>
        <fullName evidence="2">Uncharacterized protein</fullName>
    </submittedName>
</protein>
<proteinExistence type="predicted"/>
<accession>A0A1J9SEM0</accession>
<dbReference type="PROSITE" id="PS51257">
    <property type="entry name" value="PROKAR_LIPOPROTEIN"/>
    <property type="match status" value="1"/>
</dbReference>
<dbReference type="Proteomes" id="UP000183809">
    <property type="component" value="Unassembled WGS sequence"/>
</dbReference>
<organism evidence="2 3">
    <name type="scientific">Diplodia corticola</name>
    <dbReference type="NCBI Taxonomy" id="236234"/>
    <lineage>
        <taxon>Eukaryota</taxon>
        <taxon>Fungi</taxon>
        <taxon>Dikarya</taxon>
        <taxon>Ascomycota</taxon>
        <taxon>Pezizomycotina</taxon>
        <taxon>Dothideomycetes</taxon>
        <taxon>Dothideomycetes incertae sedis</taxon>
        <taxon>Botryosphaeriales</taxon>
        <taxon>Botryosphaeriaceae</taxon>
        <taxon>Diplodia</taxon>
    </lineage>
</organism>
<sequence length="169" mass="18570">MFSFKVILAFLVIQACFLAVTVKADFCDKVYDAIFDDSDSDISRRTSHIKRNDIAGIVPSTCDWETGTQEDVSLMQIPPFHQSSTHLDSLDSTCSLNFSISSTDKPRSLQGEGKKGCVAWCKTLFRNSDDCNDSRCLAWDGAYELAGPNKGKKKSGKCSCTCGCPNLGW</sequence>
<name>A0A1J9SEM0_9PEZI</name>
<gene>
    <name evidence="2" type="ORF">BKCO1_300055</name>
</gene>
<dbReference type="OrthoDB" id="3944401at2759"/>
<reference evidence="2 3" key="1">
    <citation type="submission" date="2016-10" db="EMBL/GenBank/DDBJ databases">
        <title>Proteomics and genomics reveal pathogen-plant mechanisms compatible with a hemibiotrophic lifestyle of Diplodia corticola.</title>
        <authorList>
            <person name="Fernandes I."/>
            <person name="De Jonge R."/>
            <person name="Van De Peer Y."/>
            <person name="Devreese B."/>
            <person name="Alves A."/>
            <person name="Esteves A.C."/>
        </authorList>
    </citation>
    <scope>NUCLEOTIDE SEQUENCE [LARGE SCALE GENOMIC DNA]</scope>
    <source>
        <strain evidence="2 3">CBS 112549</strain>
    </source>
</reference>
<evidence type="ECO:0000313" key="2">
    <source>
        <dbReference type="EMBL" id="OJD38855.1"/>
    </source>
</evidence>
<keyword evidence="1" id="KW-0732">Signal</keyword>
<dbReference type="GeneID" id="31014477"/>
<dbReference type="RefSeq" id="XP_020134466.1">
    <property type="nucleotide sequence ID" value="XM_020274216.1"/>
</dbReference>